<dbReference type="Proteomes" id="UP001327560">
    <property type="component" value="Chromosome 4"/>
</dbReference>
<dbReference type="AlphaFoldDB" id="A0AAQ3QEL8"/>
<dbReference type="SUPFAM" id="SSF51430">
    <property type="entry name" value="NAD(P)-linked oxidoreductase"/>
    <property type="match status" value="1"/>
</dbReference>
<evidence type="ECO:0000256" key="1">
    <source>
        <dbReference type="ARBA" id="ARBA00004167"/>
    </source>
</evidence>
<evidence type="ECO:0000256" key="4">
    <source>
        <dbReference type="ARBA" id="ARBA00022989"/>
    </source>
</evidence>
<evidence type="ECO:0000256" key="2">
    <source>
        <dbReference type="ARBA" id="ARBA00022692"/>
    </source>
</evidence>
<dbReference type="EMBL" id="CP136893">
    <property type="protein sequence ID" value="WOL05565.1"/>
    <property type="molecule type" value="Genomic_DNA"/>
</dbReference>
<dbReference type="PANTHER" id="PTHR47974:SF9">
    <property type="entry name" value="RECEPTOR-LIKE SERINE_THREONINE-PROTEIN KINASE"/>
    <property type="match status" value="1"/>
</dbReference>
<dbReference type="GO" id="GO:0004672">
    <property type="term" value="F:protein kinase activity"/>
    <property type="evidence" value="ECO:0007669"/>
    <property type="project" value="InterPro"/>
</dbReference>
<dbReference type="SUPFAM" id="SSF56112">
    <property type="entry name" value="Protein kinase-like (PK-like)"/>
    <property type="match status" value="1"/>
</dbReference>
<name>A0AAQ3QEL8_9LILI</name>
<sequence>MSEQTPHHFKLASGHCIPSVGLGTWKADSSVLPNSVCTAIVEAGYRHIDAAAYYGIQEEIMASVRGTRGYLAPEWLLGSDVSEKSDIYSYGMVLLELVGGCWNVRAMEDDGDRKWSYFPKTVVEKAREGRLMRWWTRGWRGGQMRSR</sequence>
<organism evidence="7 8">
    <name type="scientific">Canna indica</name>
    <name type="common">Indian-shot</name>
    <dbReference type="NCBI Taxonomy" id="4628"/>
    <lineage>
        <taxon>Eukaryota</taxon>
        <taxon>Viridiplantae</taxon>
        <taxon>Streptophyta</taxon>
        <taxon>Embryophyta</taxon>
        <taxon>Tracheophyta</taxon>
        <taxon>Spermatophyta</taxon>
        <taxon>Magnoliopsida</taxon>
        <taxon>Liliopsida</taxon>
        <taxon>Zingiberales</taxon>
        <taxon>Cannaceae</taxon>
        <taxon>Canna</taxon>
    </lineage>
</organism>
<dbReference type="InterPro" id="IPR011009">
    <property type="entry name" value="Kinase-like_dom_sf"/>
</dbReference>
<comment type="subcellular location">
    <subcellularLocation>
        <location evidence="1">Membrane</location>
        <topology evidence="1">Single-pass membrane protein</topology>
    </subcellularLocation>
</comment>
<evidence type="ECO:0000313" key="8">
    <source>
        <dbReference type="Proteomes" id="UP001327560"/>
    </source>
</evidence>
<dbReference type="PANTHER" id="PTHR47974">
    <property type="entry name" value="OS07G0415500 PROTEIN"/>
    <property type="match status" value="1"/>
</dbReference>
<proteinExistence type="predicted"/>
<protein>
    <recommendedName>
        <fullName evidence="6">Protein kinase domain-containing protein</fullName>
    </recommendedName>
</protein>
<keyword evidence="4" id="KW-1133">Transmembrane helix</keyword>
<dbReference type="GO" id="GO:0016020">
    <property type="term" value="C:membrane"/>
    <property type="evidence" value="ECO:0007669"/>
    <property type="project" value="UniProtKB-SubCell"/>
</dbReference>
<dbReference type="InterPro" id="IPR000719">
    <property type="entry name" value="Prot_kinase_dom"/>
</dbReference>
<accession>A0AAQ3QEL8</accession>
<dbReference type="InterPro" id="IPR036812">
    <property type="entry name" value="NAD(P)_OxRdtase_dom_sf"/>
</dbReference>
<dbReference type="Pfam" id="PF00069">
    <property type="entry name" value="Pkinase"/>
    <property type="match status" value="1"/>
</dbReference>
<gene>
    <name evidence="7" type="ORF">Cni_G14294</name>
</gene>
<evidence type="ECO:0000259" key="6">
    <source>
        <dbReference type="Pfam" id="PF00069"/>
    </source>
</evidence>
<reference evidence="7 8" key="1">
    <citation type="submission" date="2023-10" db="EMBL/GenBank/DDBJ databases">
        <title>Chromosome-scale genome assembly provides insights into flower coloration mechanisms of Canna indica.</title>
        <authorList>
            <person name="Li C."/>
        </authorList>
    </citation>
    <scope>NUCLEOTIDE SEQUENCE [LARGE SCALE GENOMIC DNA]</scope>
    <source>
        <tissue evidence="7">Flower</tissue>
    </source>
</reference>
<keyword evidence="3" id="KW-0732">Signal</keyword>
<keyword evidence="8" id="KW-1185">Reference proteome</keyword>
<evidence type="ECO:0000256" key="3">
    <source>
        <dbReference type="ARBA" id="ARBA00022729"/>
    </source>
</evidence>
<dbReference type="GO" id="GO:0005524">
    <property type="term" value="F:ATP binding"/>
    <property type="evidence" value="ECO:0007669"/>
    <property type="project" value="InterPro"/>
</dbReference>
<dbReference type="Gene3D" id="1.10.510.10">
    <property type="entry name" value="Transferase(Phosphotransferase) domain 1"/>
    <property type="match status" value="1"/>
</dbReference>
<evidence type="ECO:0000313" key="7">
    <source>
        <dbReference type="EMBL" id="WOL05565.1"/>
    </source>
</evidence>
<evidence type="ECO:0000256" key="5">
    <source>
        <dbReference type="ARBA" id="ARBA00023136"/>
    </source>
</evidence>
<keyword evidence="2" id="KW-0812">Transmembrane</keyword>
<feature type="domain" description="Protein kinase" evidence="6">
    <location>
        <begin position="58"/>
        <end position="106"/>
    </location>
</feature>
<keyword evidence="5" id="KW-0472">Membrane</keyword>